<gene>
    <name evidence="2" type="ORF">FY528_12530</name>
</gene>
<sequence length="1227" mass="137437">MTRRISPFFLRLCLLLACGWMAVAAAWAQQRPTEAGPASSRRCRWVRLAATRDTTFFELRDTLTVVPSSVGAENGRAVAYDPRTNRYRYVRAATRLPAFEPGQPDIQLPGGSEDSILVCYRVLPLRLAGPVFRRPLSLMDSVNFPRKPFGYEDFAVKEQILATPGINKTGNLARGISFGNAQNVFVNSALNLQLEGQLTDQIQLTAAISDQSVPFQPEGNTQQLQEFDRIFVTLTHPRWNLTAGDVVLRNKPDYFLRFYKNIQGAAIEANFGRPSARAGVGLTNSGNSTIPAQAAPATSATATTVLGKGRFATTTVAAGVAKGKFASIEITPIENVQGPYRLRGPNGEQFIIVLANSERVYLDGRLMTRGFDNDYIIDYNQAEVTFSPQHLITRNTRIRIDFEYSDFNYARSLTHVSHYQQTGRLSVHANYYREADNPDNSPNLELTPAQRELLRNTGDNVSQATTPGADSAVYDRRQVQYNRNVIIDANGQPVPVFTYPPDSTRGVYTVRFTNIGPNQGDYILSPTAVNANGRVFQYVAPVNGIPQGSYQPIRLLPTPLQKQMLAGSASYRLDSTSTVFVDVATSQLDLNRFSPQSDQGRAFRVGYAVVDKPLRLPVLQGYKLRSTLDYEYTSRLFAPIDRYRDIEFDRNWSTTSTVLGNGTRRTPREDNIFNFSLGALKDANNLLSYRVSRRFRAGEVSGVQHWLEGARQLGQVEVRGTLFLLNSEAGRRRSTWARGEATARYTQGRIIPGYAYRFDKNRVALPSGDSISSANYYDEHNVFLQSRDSSQTKFRLDYSYRRDQTPNRELTSLQTRGRAQTWRGTFSSRLGKSQDLTVLATYRDLAARDSARQQTVLGKIDWNAALLQNTLRSELSYSVASGRELKRDYSFLPVPNGQGTHYYGGDAEPKNGREDKEEFFEAQTPDAQFRTHIKVFLPTDDYILAFSNRFSYRLTASAPARWREQAGWRSVAARFSTLTTVSLDRRTTDKSLSSRLNPFAFQTEDLFLLSLNKLLRNTLYFNRSNPIFGGEVTVQQTQQKVLLTQGTDIRNLASQSVLVRRTLAQSFTGRFTVTRTIRENESTYLSPRNFRLLLYEAAPEISYQPSNTLRFTGVYLHTSKQNTLAGPDEGARGVFDELGVETRVSQVGKRTVTAATRLVRVGFDGDLSSVVGLEILNALRPGNNLTWNVNAEQRLSNGLNLTLSYDGRKPNGLSPVHTGRMQVAVLF</sequence>
<evidence type="ECO:0008006" key="4">
    <source>
        <dbReference type="Google" id="ProtNLM"/>
    </source>
</evidence>
<dbReference type="Proteomes" id="UP000322791">
    <property type="component" value="Unassembled WGS sequence"/>
</dbReference>
<proteinExistence type="predicted"/>
<feature type="chain" id="PRO_5023012738" description="Cell surface protein SprA" evidence="1">
    <location>
        <begin position="29"/>
        <end position="1227"/>
    </location>
</feature>
<protein>
    <recommendedName>
        <fullName evidence="4">Cell surface protein SprA</fullName>
    </recommendedName>
</protein>
<name>A0A5D6V179_9BACT</name>
<organism evidence="2 3">
    <name type="scientific">Hymenobacter lutimineralis</name>
    <dbReference type="NCBI Taxonomy" id="2606448"/>
    <lineage>
        <taxon>Bacteria</taxon>
        <taxon>Pseudomonadati</taxon>
        <taxon>Bacteroidota</taxon>
        <taxon>Cytophagia</taxon>
        <taxon>Cytophagales</taxon>
        <taxon>Hymenobacteraceae</taxon>
        <taxon>Hymenobacter</taxon>
    </lineage>
</organism>
<evidence type="ECO:0000256" key="1">
    <source>
        <dbReference type="SAM" id="SignalP"/>
    </source>
</evidence>
<dbReference type="EMBL" id="VTHL01000012">
    <property type="protein sequence ID" value="TYZ08692.1"/>
    <property type="molecule type" value="Genomic_DNA"/>
</dbReference>
<evidence type="ECO:0000313" key="2">
    <source>
        <dbReference type="EMBL" id="TYZ08692.1"/>
    </source>
</evidence>
<evidence type="ECO:0000313" key="3">
    <source>
        <dbReference type="Proteomes" id="UP000322791"/>
    </source>
</evidence>
<dbReference type="RefSeq" id="WP_149071361.1">
    <property type="nucleotide sequence ID" value="NZ_VTHL01000012.1"/>
</dbReference>
<feature type="signal peptide" evidence="1">
    <location>
        <begin position="1"/>
        <end position="28"/>
    </location>
</feature>
<keyword evidence="3" id="KW-1185">Reference proteome</keyword>
<keyword evidence="1" id="KW-0732">Signal</keyword>
<comment type="caution">
    <text evidence="2">The sequence shown here is derived from an EMBL/GenBank/DDBJ whole genome shotgun (WGS) entry which is preliminary data.</text>
</comment>
<dbReference type="PROSITE" id="PS00430">
    <property type="entry name" value="TONB_DEPENDENT_REC_1"/>
    <property type="match status" value="1"/>
</dbReference>
<accession>A0A5D6V179</accession>
<reference evidence="2 3" key="1">
    <citation type="submission" date="2019-08" db="EMBL/GenBank/DDBJ databases">
        <authorList>
            <person name="Seo M.-J."/>
        </authorList>
    </citation>
    <scope>NUCLEOTIDE SEQUENCE [LARGE SCALE GENOMIC DNA]</scope>
    <source>
        <strain evidence="2 3">KIGAM108</strain>
    </source>
</reference>
<dbReference type="AlphaFoldDB" id="A0A5D6V179"/>
<dbReference type="InterPro" id="IPR010916">
    <property type="entry name" value="TonB_box_CS"/>
</dbReference>